<sequence length="164" mass="18020">MGFYTFAISSLLFVPLGALTPEKNVDTDKQGINIDIAFAKAGKINGGIGDNLLSVDLAVPYIHIKPNELENTTQIAEEALENITINAVSNDEYNKAMQTLMELTPEEMITEIIAKINKLEALKTELGAEEQIVRMQLSNRNTIPSTTIRVSRPVAVNPYLNPYG</sequence>
<protein>
    <submittedName>
        <fullName evidence="2">Uncharacterized protein</fullName>
    </submittedName>
</protein>
<keyword evidence="3" id="KW-1185">Reference proteome</keyword>
<dbReference type="Proteomes" id="UP001214638">
    <property type="component" value="Unassembled WGS sequence"/>
</dbReference>
<comment type="caution">
    <text evidence="2">The sequence shown here is derived from an EMBL/GenBank/DDBJ whole genome shotgun (WGS) entry which is preliminary data.</text>
</comment>
<dbReference type="GeneID" id="94334451"/>
<gene>
    <name evidence="2" type="ORF">BdWA1_000153</name>
</gene>
<dbReference type="AlphaFoldDB" id="A0AAD9UPR2"/>
<dbReference type="KEGG" id="bdw:94334451"/>
<name>A0AAD9UPR2_9APIC</name>
<keyword evidence="1" id="KW-0732">Signal</keyword>
<feature type="chain" id="PRO_5042072847" evidence="1">
    <location>
        <begin position="19"/>
        <end position="164"/>
    </location>
</feature>
<feature type="signal peptide" evidence="1">
    <location>
        <begin position="1"/>
        <end position="18"/>
    </location>
</feature>
<dbReference type="RefSeq" id="XP_067803996.1">
    <property type="nucleotide sequence ID" value="XM_067945205.1"/>
</dbReference>
<proteinExistence type="predicted"/>
<accession>A0AAD9UPR2</accession>
<evidence type="ECO:0000313" key="2">
    <source>
        <dbReference type="EMBL" id="KAK2197154.1"/>
    </source>
</evidence>
<evidence type="ECO:0000256" key="1">
    <source>
        <dbReference type="SAM" id="SignalP"/>
    </source>
</evidence>
<organism evidence="2 3">
    <name type="scientific">Babesia duncani</name>
    <dbReference type="NCBI Taxonomy" id="323732"/>
    <lineage>
        <taxon>Eukaryota</taxon>
        <taxon>Sar</taxon>
        <taxon>Alveolata</taxon>
        <taxon>Apicomplexa</taxon>
        <taxon>Aconoidasida</taxon>
        <taxon>Piroplasmida</taxon>
        <taxon>Babesiidae</taxon>
        <taxon>Babesia</taxon>
    </lineage>
</organism>
<evidence type="ECO:0000313" key="3">
    <source>
        <dbReference type="Proteomes" id="UP001214638"/>
    </source>
</evidence>
<dbReference type="EMBL" id="JALLKP010000001">
    <property type="protein sequence ID" value="KAK2197154.1"/>
    <property type="molecule type" value="Genomic_DNA"/>
</dbReference>
<reference evidence="2" key="1">
    <citation type="journal article" date="2023" name="Nat. Microbiol.">
        <title>Babesia duncani multi-omics identifies virulence factors and drug targets.</title>
        <authorList>
            <person name="Singh P."/>
            <person name="Lonardi S."/>
            <person name="Liang Q."/>
            <person name="Vydyam P."/>
            <person name="Khabirova E."/>
            <person name="Fang T."/>
            <person name="Gihaz S."/>
            <person name="Thekkiniath J."/>
            <person name="Munshi M."/>
            <person name="Abel S."/>
            <person name="Ciampossin L."/>
            <person name="Batugedara G."/>
            <person name="Gupta M."/>
            <person name="Lu X.M."/>
            <person name="Lenz T."/>
            <person name="Chakravarty S."/>
            <person name="Cornillot E."/>
            <person name="Hu Y."/>
            <person name="Ma W."/>
            <person name="Gonzalez L.M."/>
            <person name="Sanchez S."/>
            <person name="Estrada K."/>
            <person name="Sanchez-Flores A."/>
            <person name="Montero E."/>
            <person name="Harb O.S."/>
            <person name="Le Roch K.G."/>
            <person name="Mamoun C.B."/>
        </authorList>
    </citation>
    <scope>NUCLEOTIDE SEQUENCE</scope>
    <source>
        <strain evidence="2">WA1</strain>
    </source>
</reference>